<dbReference type="OrthoDB" id="1349549at2"/>
<dbReference type="RefSeq" id="WP_114984741.1">
    <property type="nucleotide sequence ID" value="NZ_CP027806.1"/>
</dbReference>
<dbReference type="AlphaFoldDB" id="A0A345UM66"/>
<protein>
    <submittedName>
        <fullName evidence="1">Uncharacterized protein</fullName>
    </submittedName>
</protein>
<dbReference type="KEGG" id="cprv:CYPRO_2322"/>
<name>A0A345UM66_9BACT</name>
<accession>A0A345UM66</accession>
<gene>
    <name evidence="1" type="ORF">CYPRO_2322</name>
</gene>
<evidence type="ECO:0000313" key="1">
    <source>
        <dbReference type="EMBL" id="AXJ01568.1"/>
    </source>
</evidence>
<sequence length="120" mass="14384">MNLIENFKSRLSKLAQQFHASSEDDEGDYPSDSELIILEYCEQMGYKADHIPAEFTLYDPDDPEDIYHENLSWHINELSLMHDDVFELDWFYSHLFWPDIFKTPEDFRSMNESFRSEYGL</sequence>
<evidence type="ECO:0000313" key="2">
    <source>
        <dbReference type="Proteomes" id="UP000254808"/>
    </source>
</evidence>
<proteinExistence type="predicted"/>
<keyword evidence="2" id="KW-1185">Reference proteome</keyword>
<reference evidence="1 2" key="1">
    <citation type="submission" date="2018-03" db="EMBL/GenBank/DDBJ databases">
        <title>Phenotypic and genomic properties of Cyclonatronum proteinivorum gen. nov., sp. nov., a haloalkaliphilic bacteroidete from soda lakes possessing Na+-translocating rhodopsin.</title>
        <authorList>
            <person name="Toshchakov S.V."/>
            <person name="Korzhenkov A."/>
            <person name="Samarov N.I."/>
            <person name="Kublanov I.V."/>
            <person name="Muntyan M.S."/>
            <person name="Sorokin D.Y."/>
        </authorList>
    </citation>
    <scope>NUCLEOTIDE SEQUENCE [LARGE SCALE GENOMIC DNA]</scope>
    <source>
        <strain evidence="1 2">Omega</strain>
    </source>
</reference>
<dbReference type="EMBL" id="CP027806">
    <property type="protein sequence ID" value="AXJ01568.1"/>
    <property type="molecule type" value="Genomic_DNA"/>
</dbReference>
<organism evidence="1 2">
    <name type="scientific">Cyclonatronum proteinivorum</name>
    <dbReference type="NCBI Taxonomy" id="1457365"/>
    <lineage>
        <taxon>Bacteria</taxon>
        <taxon>Pseudomonadati</taxon>
        <taxon>Balneolota</taxon>
        <taxon>Balneolia</taxon>
        <taxon>Balneolales</taxon>
        <taxon>Cyclonatronaceae</taxon>
        <taxon>Cyclonatronum</taxon>
    </lineage>
</organism>
<dbReference type="Proteomes" id="UP000254808">
    <property type="component" value="Chromosome"/>
</dbReference>